<dbReference type="InterPro" id="IPR025877">
    <property type="entry name" value="MobA-like_NTP_Trfase"/>
</dbReference>
<evidence type="ECO:0000313" key="8">
    <source>
        <dbReference type="Proteomes" id="UP001161423"/>
    </source>
</evidence>
<feature type="domain" description="Molybdopterin-guanine dinucleotide biosynthesis protein B (MobB)" evidence="5">
    <location>
        <begin position="203"/>
        <end position="338"/>
    </location>
</feature>
<comment type="function">
    <text evidence="4">Transfers a GMP moiety from GTP to Mo-molybdopterin (Mo-MPT) cofactor (Moco or molybdenum cofactor) to form Mo-molybdopterin guanine dinucleotide (Mo-MGD) cofactor.</text>
</comment>
<keyword evidence="1 4" id="KW-0460">Magnesium</keyword>
<dbReference type="SUPFAM" id="SSF52540">
    <property type="entry name" value="P-loop containing nucleoside triphosphate hydrolases"/>
    <property type="match status" value="1"/>
</dbReference>
<feature type="binding site" evidence="4">
    <location>
        <position position="73"/>
    </location>
    <ligand>
        <name>GTP</name>
        <dbReference type="ChEBI" id="CHEBI:37565"/>
    </ligand>
</feature>
<dbReference type="PANTHER" id="PTHR40072:SF1">
    <property type="entry name" value="MOLYBDOPTERIN-GUANINE DINUCLEOTIDE BIOSYNTHESIS ADAPTER PROTEIN"/>
    <property type="match status" value="1"/>
</dbReference>
<dbReference type="InterPro" id="IPR052539">
    <property type="entry name" value="MGD_biosynthesis_adapter"/>
</dbReference>
<feature type="binding site" evidence="4">
    <location>
        <position position="103"/>
    </location>
    <ligand>
        <name>GTP</name>
        <dbReference type="ChEBI" id="CHEBI:37565"/>
    </ligand>
</feature>
<keyword evidence="2 4" id="KW-0342">GTP-binding</keyword>
<dbReference type="EMBL" id="BSND01000003">
    <property type="protein sequence ID" value="GLP98333.1"/>
    <property type="molecule type" value="Genomic_DNA"/>
</dbReference>
<comment type="cofactor">
    <cofactor evidence="4">
        <name>Mg(2+)</name>
        <dbReference type="ChEBI" id="CHEBI:18420"/>
    </cofactor>
</comment>
<feature type="binding site" evidence="4">
    <location>
        <begin position="14"/>
        <end position="16"/>
    </location>
    <ligand>
        <name>GTP</name>
        <dbReference type="ChEBI" id="CHEBI:37565"/>
    </ligand>
</feature>
<comment type="domain">
    <text evidence="4">The N-terminal domain determines nucleotide recognition and specific binding, while the C-terminal domain determines the specific binding to the target protein.</text>
</comment>
<comment type="catalytic activity">
    <reaction evidence="4">
        <text>Mo-molybdopterin + GTP + H(+) = Mo-molybdopterin guanine dinucleotide + diphosphate</text>
        <dbReference type="Rhea" id="RHEA:34243"/>
        <dbReference type="ChEBI" id="CHEBI:15378"/>
        <dbReference type="ChEBI" id="CHEBI:33019"/>
        <dbReference type="ChEBI" id="CHEBI:37565"/>
        <dbReference type="ChEBI" id="CHEBI:71302"/>
        <dbReference type="ChEBI" id="CHEBI:71310"/>
        <dbReference type="EC" id="2.7.7.77"/>
    </reaction>
</comment>
<comment type="subcellular location">
    <subcellularLocation>
        <location evidence="4">Cytoplasm</location>
    </subcellularLocation>
</comment>
<feature type="binding site" evidence="4">
    <location>
        <position position="103"/>
    </location>
    <ligand>
        <name>Mg(2+)</name>
        <dbReference type="ChEBI" id="CHEBI:18420"/>
    </ligand>
</feature>
<sequence length="371" mass="41181">MSAFSPITVSGVLLAGGQSRRMGGQDKGLLPYQGRSMASHVISAILPQVDDFYISANQHIEEYRSFSYPVITDGLDNFQGPLAGILAVMEQIDSDYLLTVPCDNPVISPQLRQRLLEALLTTGSDIAVAHDGTQLQPVFSLIPRRLQSSLTDFLASGQRKTRDWLFQHKVVEVDFSDQADCFININTADDLQKKPKIRSAIPVLGFAAFSGTGKTTLLTKLIPALKNKEIHVAVIKHAHHNFDIDKPGKDSYQIREAGAEEIIIASAKMMALMRKHHDGLIEPELQPLIQRLDTSNIDLILVEGFKHENFPKIELNRAELGPPTLFKEDPHIIAIASDKTDSHADMPLVLDINNIPAMVEFIEQFIFSWNS</sequence>
<dbReference type="Pfam" id="PF12804">
    <property type="entry name" value="NTP_transf_3"/>
    <property type="match status" value="1"/>
</dbReference>
<keyword evidence="3 4" id="KW-0501">Molybdenum cofactor biosynthesis</keyword>
<keyword evidence="7" id="KW-0548">Nucleotidyltransferase</keyword>
<feature type="binding site" evidence="4">
    <location>
        <position position="27"/>
    </location>
    <ligand>
        <name>GTP</name>
        <dbReference type="ChEBI" id="CHEBI:37565"/>
    </ligand>
</feature>
<evidence type="ECO:0000256" key="1">
    <source>
        <dbReference type="ARBA" id="ARBA00022842"/>
    </source>
</evidence>
<dbReference type="CDD" id="cd02503">
    <property type="entry name" value="MobA"/>
    <property type="match status" value="1"/>
</dbReference>
<dbReference type="NCBIfam" id="TIGR02665">
    <property type="entry name" value="molyb_mobA"/>
    <property type="match status" value="1"/>
</dbReference>
<dbReference type="InterPro" id="IPR004435">
    <property type="entry name" value="MobB_dom"/>
</dbReference>
<dbReference type="Pfam" id="PF03205">
    <property type="entry name" value="MobB"/>
    <property type="match status" value="1"/>
</dbReference>
<comment type="caution">
    <text evidence="4">Lacks conserved residue(s) required for the propagation of feature annotation.</text>
</comment>
<dbReference type="EC" id="2.7.7.77" evidence="4"/>
<dbReference type="Gene3D" id="3.90.550.10">
    <property type="entry name" value="Spore Coat Polysaccharide Biosynthesis Protein SpsA, Chain A"/>
    <property type="match status" value="1"/>
</dbReference>
<comment type="subunit">
    <text evidence="4">Monomer.</text>
</comment>
<comment type="caution">
    <text evidence="7">The sequence shown here is derived from an EMBL/GenBank/DDBJ whole genome shotgun (WGS) entry which is preliminary data.</text>
</comment>
<protein>
    <recommendedName>
        <fullName evidence="4">Molybdenum cofactor guanylyltransferase</fullName>
        <shortName evidence="4">MoCo guanylyltransferase</shortName>
        <ecNumber evidence="4">2.7.7.77</ecNumber>
    </recommendedName>
    <alternativeName>
        <fullName evidence="4">GTP:molybdopterin guanylyltransferase</fullName>
    </alternativeName>
    <alternativeName>
        <fullName evidence="4">Mo-MPT guanylyltransferase</fullName>
    </alternativeName>
    <alternativeName>
        <fullName evidence="4">Molybdopterin guanylyltransferase</fullName>
    </alternativeName>
    <alternativeName>
        <fullName evidence="4">Molybdopterin-guanine dinucleotide synthase</fullName>
        <shortName evidence="4">MGD synthase</shortName>
    </alternativeName>
</protein>
<dbReference type="Gene3D" id="3.40.50.300">
    <property type="entry name" value="P-loop containing nucleotide triphosphate hydrolases"/>
    <property type="match status" value="1"/>
</dbReference>
<evidence type="ECO:0000256" key="3">
    <source>
        <dbReference type="ARBA" id="ARBA00023150"/>
    </source>
</evidence>
<feature type="domain" description="MobA-like NTP transferase" evidence="6">
    <location>
        <begin position="11"/>
        <end position="168"/>
    </location>
</feature>
<organism evidence="7 8">
    <name type="scientific">Methylophaga thalassica</name>
    <dbReference type="NCBI Taxonomy" id="40223"/>
    <lineage>
        <taxon>Bacteria</taxon>
        <taxon>Pseudomonadati</taxon>
        <taxon>Pseudomonadota</taxon>
        <taxon>Gammaproteobacteria</taxon>
        <taxon>Thiotrichales</taxon>
        <taxon>Piscirickettsiaceae</taxon>
        <taxon>Methylophaga</taxon>
    </lineage>
</organism>
<dbReference type="InterPro" id="IPR027417">
    <property type="entry name" value="P-loop_NTPase"/>
</dbReference>
<keyword evidence="4" id="KW-0963">Cytoplasm</keyword>
<dbReference type="GO" id="GO:0016779">
    <property type="term" value="F:nucleotidyltransferase activity"/>
    <property type="evidence" value="ECO:0007669"/>
    <property type="project" value="UniProtKB-KW"/>
</dbReference>
<name>A0ABQ5TRC1_9GAMM</name>
<dbReference type="PANTHER" id="PTHR40072">
    <property type="entry name" value="MOLYBDOPTERIN-GUANINE DINUCLEOTIDE BIOSYNTHESIS ADAPTER PROTEIN-RELATED"/>
    <property type="match status" value="1"/>
</dbReference>
<comment type="similarity">
    <text evidence="4">Belongs to the MobA family.</text>
</comment>
<dbReference type="InterPro" id="IPR029044">
    <property type="entry name" value="Nucleotide-diphossugar_trans"/>
</dbReference>
<dbReference type="HAMAP" id="MF_00316">
    <property type="entry name" value="MobA"/>
    <property type="match status" value="1"/>
</dbReference>
<evidence type="ECO:0000256" key="4">
    <source>
        <dbReference type="HAMAP-Rule" id="MF_00316"/>
    </source>
</evidence>
<dbReference type="Proteomes" id="UP001161423">
    <property type="component" value="Unassembled WGS sequence"/>
</dbReference>
<dbReference type="RefSeq" id="WP_284722134.1">
    <property type="nucleotide sequence ID" value="NZ_BSND01000003.1"/>
</dbReference>
<accession>A0ABQ5TRC1</accession>
<keyword evidence="4" id="KW-0479">Metal-binding</keyword>
<reference evidence="7" key="2">
    <citation type="submission" date="2023-01" db="EMBL/GenBank/DDBJ databases">
        <title>Draft genome sequence of Methylophaga thalassica strain NBRC 102424.</title>
        <authorList>
            <person name="Sun Q."/>
            <person name="Mori K."/>
        </authorList>
    </citation>
    <scope>NUCLEOTIDE SEQUENCE</scope>
    <source>
        <strain evidence="7">NBRC 102424</strain>
    </source>
</reference>
<keyword evidence="8" id="KW-1185">Reference proteome</keyword>
<dbReference type="InterPro" id="IPR013482">
    <property type="entry name" value="Molybde_CF_guanTrfase"/>
</dbReference>
<evidence type="ECO:0000313" key="7">
    <source>
        <dbReference type="EMBL" id="GLP98333.1"/>
    </source>
</evidence>
<evidence type="ECO:0000259" key="5">
    <source>
        <dbReference type="Pfam" id="PF03205"/>
    </source>
</evidence>
<keyword evidence="4" id="KW-0808">Transferase</keyword>
<dbReference type="CDD" id="cd03116">
    <property type="entry name" value="MobB"/>
    <property type="match status" value="1"/>
</dbReference>
<evidence type="ECO:0000259" key="6">
    <source>
        <dbReference type="Pfam" id="PF12804"/>
    </source>
</evidence>
<dbReference type="SUPFAM" id="SSF53448">
    <property type="entry name" value="Nucleotide-diphospho-sugar transferases"/>
    <property type="match status" value="1"/>
</dbReference>
<dbReference type="NCBIfam" id="TIGR00176">
    <property type="entry name" value="mobB"/>
    <property type="match status" value="1"/>
</dbReference>
<keyword evidence="4" id="KW-0547">Nucleotide-binding</keyword>
<reference evidence="7" key="1">
    <citation type="journal article" date="2014" name="Int. J. Syst. Evol. Microbiol.">
        <title>Complete genome of a new Firmicutes species belonging to the dominant human colonic microbiota ('Ruminococcus bicirculans') reveals two chromosomes and a selective capacity to utilize plant glucans.</title>
        <authorList>
            <consortium name="NISC Comparative Sequencing Program"/>
            <person name="Wegmann U."/>
            <person name="Louis P."/>
            <person name="Goesmann A."/>
            <person name="Henrissat B."/>
            <person name="Duncan S.H."/>
            <person name="Flint H.J."/>
        </authorList>
    </citation>
    <scope>NUCLEOTIDE SEQUENCE</scope>
    <source>
        <strain evidence="7">NBRC 102424</strain>
    </source>
</reference>
<evidence type="ECO:0000256" key="2">
    <source>
        <dbReference type="ARBA" id="ARBA00023134"/>
    </source>
</evidence>
<gene>
    <name evidence="7" type="primary">mobA-1</name>
    <name evidence="4" type="synonym">mobA</name>
    <name evidence="7" type="ORF">GCM10007891_01870</name>
</gene>
<proteinExistence type="inferred from homology"/>